<sequence>MKMIITKTVLAAAVMATATLAPLASASASDDLRIQVQFFDGRRDEGPRWDRGPDRDWGRDRGRDWGRDRDRDRGCASWMAEEKASRMGLRRAHVVDVNRRVVVVNGYDRGGPNRIIFANERGCPVVSR</sequence>
<evidence type="ECO:0000256" key="1">
    <source>
        <dbReference type="SAM" id="MobiDB-lite"/>
    </source>
</evidence>
<reference evidence="3 4" key="1">
    <citation type="submission" date="2020-08" db="EMBL/GenBank/DDBJ databases">
        <title>Genomic Encyclopedia of Type Strains, Phase IV (KMG-IV): sequencing the most valuable type-strain genomes for metagenomic binning, comparative biology and taxonomic classification.</title>
        <authorList>
            <person name="Goeker M."/>
        </authorList>
    </citation>
    <scope>NUCLEOTIDE SEQUENCE [LARGE SCALE GENOMIC DNA]</scope>
    <source>
        <strain evidence="3 4">DSM 29514</strain>
    </source>
</reference>
<name>A0A7W6LCM1_9HYPH</name>
<organism evidence="3 4">
    <name type="scientific">Rhizobium rhizoryzae</name>
    <dbReference type="NCBI Taxonomy" id="451876"/>
    <lineage>
        <taxon>Bacteria</taxon>
        <taxon>Pseudomonadati</taxon>
        <taxon>Pseudomonadota</taxon>
        <taxon>Alphaproteobacteria</taxon>
        <taxon>Hyphomicrobiales</taxon>
        <taxon>Rhizobiaceae</taxon>
        <taxon>Rhizobium/Agrobacterium group</taxon>
        <taxon>Rhizobium</taxon>
    </lineage>
</organism>
<feature type="region of interest" description="Disordered" evidence="1">
    <location>
        <begin position="44"/>
        <end position="71"/>
    </location>
</feature>
<protein>
    <recommendedName>
        <fullName evidence="5">Antifreeze protein</fullName>
    </recommendedName>
</protein>
<dbReference type="Proteomes" id="UP000519897">
    <property type="component" value="Unassembled WGS sequence"/>
</dbReference>
<evidence type="ECO:0000256" key="2">
    <source>
        <dbReference type="SAM" id="SignalP"/>
    </source>
</evidence>
<keyword evidence="4" id="KW-1185">Reference proteome</keyword>
<keyword evidence="2" id="KW-0732">Signal</keyword>
<gene>
    <name evidence="3" type="ORF">GGQ72_000221</name>
</gene>
<evidence type="ECO:0000313" key="3">
    <source>
        <dbReference type="EMBL" id="MBB4141722.1"/>
    </source>
</evidence>
<accession>A0A7W6LCM1</accession>
<feature type="signal peptide" evidence="2">
    <location>
        <begin position="1"/>
        <end position="26"/>
    </location>
</feature>
<comment type="caution">
    <text evidence="3">The sequence shown here is derived from an EMBL/GenBank/DDBJ whole genome shotgun (WGS) entry which is preliminary data.</text>
</comment>
<dbReference type="AlphaFoldDB" id="A0A7W6LCM1"/>
<evidence type="ECO:0008006" key="5">
    <source>
        <dbReference type="Google" id="ProtNLM"/>
    </source>
</evidence>
<proteinExistence type="predicted"/>
<dbReference type="EMBL" id="JACIEC010000001">
    <property type="protein sequence ID" value="MBB4141722.1"/>
    <property type="molecule type" value="Genomic_DNA"/>
</dbReference>
<feature type="chain" id="PRO_5031144008" description="Antifreeze protein" evidence="2">
    <location>
        <begin position="27"/>
        <end position="128"/>
    </location>
</feature>
<dbReference type="RefSeq" id="WP_062554046.1">
    <property type="nucleotide sequence ID" value="NZ_CP049250.1"/>
</dbReference>
<evidence type="ECO:0000313" key="4">
    <source>
        <dbReference type="Proteomes" id="UP000519897"/>
    </source>
</evidence>